<organism evidence="1 2">
    <name type="scientific">Herbiconiux aconitum</name>
    <dbReference type="NCBI Taxonomy" id="2970913"/>
    <lineage>
        <taxon>Bacteria</taxon>
        <taxon>Bacillati</taxon>
        <taxon>Actinomycetota</taxon>
        <taxon>Actinomycetes</taxon>
        <taxon>Micrococcales</taxon>
        <taxon>Microbacteriaceae</taxon>
        <taxon>Herbiconiux</taxon>
    </lineage>
</organism>
<sequence length="157" mass="17623">MISIVWIIAWVVGRRKRAVTRLRADAWITNCRREAPTLEALGLVDDSGRFDGTLGIDYYFILAVENENIEFWSGGAKEPFCAVRRPLAEVDRFEVGSMPIRVGEWPVCVIVFKGESEIRVPVMILSTWGVLPAKGPRIAQVVEKLEHRRLEATGNGS</sequence>
<name>A0ABT2GUE6_9MICO</name>
<gene>
    <name evidence="1" type="ORF">N1027_10505</name>
</gene>
<protein>
    <submittedName>
        <fullName evidence="1">Uncharacterized protein</fullName>
    </submittedName>
</protein>
<dbReference type="RefSeq" id="WP_259507537.1">
    <property type="nucleotide sequence ID" value="NZ_JANLCM010000001.1"/>
</dbReference>
<keyword evidence="2" id="KW-1185">Reference proteome</keyword>
<dbReference type="EMBL" id="JANLCM010000001">
    <property type="protein sequence ID" value="MCS5718564.1"/>
    <property type="molecule type" value="Genomic_DNA"/>
</dbReference>
<accession>A0ABT2GUE6</accession>
<reference evidence="1" key="1">
    <citation type="submission" date="2022-08" db="EMBL/GenBank/DDBJ databases">
        <authorList>
            <person name="Deng Y."/>
            <person name="Han X.-F."/>
            <person name="Zhang Y.-Q."/>
        </authorList>
    </citation>
    <scope>NUCLEOTIDE SEQUENCE</scope>
    <source>
        <strain evidence="1">CPCC 205763</strain>
    </source>
</reference>
<dbReference type="Proteomes" id="UP001165584">
    <property type="component" value="Unassembled WGS sequence"/>
</dbReference>
<evidence type="ECO:0000313" key="1">
    <source>
        <dbReference type="EMBL" id="MCS5718564.1"/>
    </source>
</evidence>
<proteinExistence type="predicted"/>
<comment type="caution">
    <text evidence="1">The sequence shown here is derived from an EMBL/GenBank/DDBJ whole genome shotgun (WGS) entry which is preliminary data.</text>
</comment>
<evidence type="ECO:0000313" key="2">
    <source>
        <dbReference type="Proteomes" id="UP001165584"/>
    </source>
</evidence>